<dbReference type="EMBL" id="QYYH01000049">
    <property type="protein sequence ID" value="RJY16365.1"/>
    <property type="molecule type" value="Genomic_DNA"/>
</dbReference>
<evidence type="ECO:0000313" key="3">
    <source>
        <dbReference type="Proteomes" id="UP000273022"/>
    </source>
</evidence>
<accession>A0A3A6TTX7</accession>
<organism evidence="2 3">
    <name type="scientific">Parashewanella spongiae</name>
    <dbReference type="NCBI Taxonomy" id="342950"/>
    <lineage>
        <taxon>Bacteria</taxon>
        <taxon>Pseudomonadati</taxon>
        <taxon>Pseudomonadota</taxon>
        <taxon>Gammaproteobacteria</taxon>
        <taxon>Alteromonadales</taxon>
        <taxon>Shewanellaceae</taxon>
        <taxon>Parashewanella</taxon>
    </lineage>
</organism>
<sequence length="263" mass="28702">MKTIDRSHQPEMYELFEKTVNRITLRSKAVSSVTTSKTSLVTDLGYSEESQLEKTYIPTEAISLEEIPDVDSKKRIQDDKGKEELVTVVIDKEESENSEIEAPRAASERQKITTGQETAAEDESTQNCVVLPAVVEPPSPAPSRILSPAPSQEGVSEELLLEKDDENIDVQSVSAVVAELSQSGESLNEGVKGASGEPINGDVKDNQDAEWVTHQTETLVDELEESEGIGGVEDAVQNIETISNEQEKTPELISSLTKLYDAV</sequence>
<dbReference type="AlphaFoldDB" id="A0A3A6TTX7"/>
<comment type="caution">
    <text evidence="2">The sequence shown here is derived from an EMBL/GenBank/DDBJ whole genome shotgun (WGS) entry which is preliminary data.</text>
</comment>
<evidence type="ECO:0000256" key="1">
    <source>
        <dbReference type="SAM" id="MobiDB-lite"/>
    </source>
</evidence>
<proteinExistence type="predicted"/>
<protein>
    <submittedName>
        <fullName evidence="2">Uncharacterized protein</fullName>
    </submittedName>
</protein>
<evidence type="ECO:0000313" key="2">
    <source>
        <dbReference type="EMBL" id="RJY16365.1"/>
    </source>
</evidence>
<dbReference type="RefSeq" id="WP_121853399.1">
    <property type="nucleotide sequence ID" value="NZ_CP037952.1"/>
</dbReference>
<dbReference type="Proteomes" id="UP000273022">
    <property type="component" value="Unassembled WGS sequence"/>
</dbReference>
<gene>
    <name evidence="2" type="ORF">D5R81_09460</name>
</gene>
<keyword evidence="3" id="KW-1185">Reference proteome</keyword>
<feature type="region of interest" description="Disordered" evidence="1">
    <location>
        <begin position="181"/>
        <end position="206"/>
    </location>
</feature>
<name>A0A3A6TTX7_9GAMM</name>
<feature type="region of interest" description="Disordered" evidence="1">
    <location>
        <begin position="93"/>
        <end position="125"/>
    </location>
</feature>
<reference evidence="2 3" key="1">
    <citation type="submission" date="2018-09" db="EMBL/GenBank/DDBJ databases">
        <title>Phylogeny of the Shewanellaceae, and recommendation for two new genera, Pseudoshewanella and Parashewanella.</title>
        <authorList>
            <person name="Wang G."/>
        </authorList>
    </citation>
    <scope>NUCLEOTIDE SEQUENCE [LARGE SCALE GENOMIC DNA]</scope>
    <source>
        <strain evidence="2 3">KCTC 22492</strain>
    </source>
</reference>